<feature type="compositionally biased region" description="Polar residues" evidence="1">
    <location>
        <begin position="377"/>
        <end position="389"/>
    </location>
</feature>
<gene>
    <name evidence="2" type="ORF">BFJ63_vAg15754</name>
</gene>
<evidence type="ECO:0000256" key="1">
    <source>
        <dbReference type="SAM" id="MobiDB-lite"/>
    </source>
</evidence>
<feature type="compositionally biased region" description="Polar residues" evidence="1">
    <location>
        <begin position="287"/>
        <end position="300"/>
    </location>
</feature>
<reference evidence="2 3" key="1">
    <citation type="submission" date="2016-12" db="EMBL/GenBank/DDBJ databases">
        <title>Draft genome sequence of Fusarium oxysporum causing rot on Narcissus.</title>
        <authorList>
            <person name="Armitage A.D."/>
            <person name="Taylor A."/>
            <person name="Clarkson J.P."/>
            <person name="Harrison R.J."/>
            <person name="Jackson A.C."/>
        </authorList>
    </citation>
    <scope>NUCLEOTIDE SEQUENCE [LARGE SCALE GENOMIC DNA]</scope>
    <source>
        <strain evidence="2 3">N139</strain>
    </source>
</reference>
<dbReference type="AlphaFoldDB" id="A0A4Q2VB33"/>
<organism evidence="2 3">
    <name type="scientific">Fusarium oxysporum f. sp. narcissi</name>
    <dbReference type="NCBI Taxonomy" id="451672"/>
    <lineage>
        <taxon>Eukaryota</taxon>
        <taxon>Fungi</taxon>
        <taxon>Dikarya</taxon>
        <taxon>Ascomycota</taxon>
        <taxon>Pezizomycotina</taxon>
        <taxon>Sordariomycetes</taxon>
        <taxon>Hypocreomycetidae</taxon>
        <taxon>Hypocreales</taxon>
        <taxon>Nectriaceae</taxon>
        <taxon>Fusarium</taxon>
        <taxon>Fusarium oxysporum species complex</taxon>
    </lineage>
</organism>
<feature type="compositionally biased region" description="Polar residues" evidence="1">
    <location>
        <begin position="345"/>
        <end position="367"/>
    </location>
</feature>
<evidence type="ECO:0000313" key="3">
    <source>
        <dbReference type="Proteomes" id="UP000290540"/>
    </source>
</evidence>
<feature type="compositionally biased region" description="Basic residues" evidence="1">
    <location>
        <begin position="30"/>
        <end position="41"/>
    </location>
</feature>
<name>A0A4Q2VB33_FUSOX</name>
<feature type="compositionally biased region" description="Acidic residues" evidence="1">
    <location>
        <begin position="169"/>
        <end position="180"/>
    </location>
</feature>
<accession>A0A4Q2VB33</accession>
<feature type="region of interest" description="Disordered" evidence="1">
    <location>
        <begin position="1"/>
        <end position="306"/>
    </location>
</feature>
<sequence length="626" mass="69262">MAPKNSSARHRGRPPLGVKTNKGDIEEMRRRLRGHANHHPSTKCPQLCKSDIPKARKWLHRTRIDTEHTNPNESGTVNDQSDDEGGDSDATETDSKIADVIVALGLPEDQIKENTDEDEDENEEEEDEEEVKDLEDENDLDWAAPKKQSPKKQSPPRERRPSTAREIVEIEDDETDEETVVDPAGDGFIMNDSPEPVHPNGQSGPDHGTSTPNSASAASSRPRRSIQQPSRLVSDTPRSSVRQSNGSAEYTSATLAVRNPPGSQQQTQSSQVPAPKPATSRRDMRPQESTPTASPANTMHNFVKPRPQSCTAVSILPIHGTKSAKLLQQSNSQPSASHTQSSSQPLASLYTNATSQTPQQQSGSWPSASYPMAPQGAYTQLANSQQSTPHHLAASRGNKRRAESSPTVAYVNNTPTTTSPSGAKRQRTSNALPQLSQVPGAINWDGGLVRTFPSNFSYNEPNHLQPSGDEFEERLKNASDTIKPFAQRFEELLADIDDEHRRLSDVQCSLVRKKNHYTNFQKRVQGALKDVEKSTTNENTTLRRLEEAHQKDPEDAEIRSLINKRKQTIHEHQEVYGIVKSQLEKNIARLYETDYGIAVVTERLGQLDTERADALREKEGAVKAAQ</sequence>
<feature type="region of interest" description="Disordered" evidence="1">
    <location>
        <begin position="324"/>
        <end position="438"/>
    </location>
</feature>
<proteinExistence type="predicted"/>
<feature type="compositionally biased region" description="Low complexity" evidence="1">
    <location>
        <begin position="214"/>
        <end position="231"/>
    </location>
</feature>
<protein>
    <submittedName>
        <fullName evidence="2">Uncharacterized protein</fullName>
    </submittedName>
</protein>
<feature type="compositionally biased region" description="Acidic residues" evidence="1">
    <location>
        <begin position="115"/>
        <end position="140"/>
    </location>
</feature>
<feature type="compositionally biased region" description="Acidic residues" evidence="1">
    <location>
        <begin position="80"/>
        <end position="92"/>
    </location>
</feature>
<dbReference type="EMBL" id="MQTW01000252">
    <property type="protein sequence ID" value="RYC81363.1"/>
    <property type="molecule type" value="Genomic_DNA"/>
</dbReference>
<feature type="compositionally biased region" description="Low complexity" evidence="1">
    <location>
        <begin position="330"/>
        <end position="344"/>
    </location>
</feature>
<dbReference type="Proteomes" id="UP000290540">
    <property type="component" value="Unassembled WGS sequence"/>
</dbReference>
<feature type="compositionally biased region" description="Polar residues" evidence="1">
    <location>
        <begin position="200"/>
        <end position="213"/>
    </location>
</feature>
<comment type="caution">
    <text evidence="2">The sequence shown here is derived from an EMBL/GenBank/DDBJ whole genome shotgun (WGS) entry which is preliminary data.</text>
</comment>
<feature type="compositionally biased region" description="Polar residues" evidence="1">
    <location>
        <begin position="236"/>
        <end position="254"/>
    </location>
</feature>
<evidence type="ECO:0000313" key="2">
    <source>
        <dbReference type="EMBL" id="RYC81363.1"/>
    </source>
</evidence>
<feature type="compositionally biased region" description="Basic and acidic residues" evidence="1">
    <location>
        <begin position="155"/>
        <end position="168"/>
    </location>
</feature>
<feature type="compositionally biased region" description="Polar residues" evidence="1">
    <location>
        <begin position="404"/>
        <end position="421"/>
    </location>
</feature>
<feature type="compositionally biased region" description="Polar residues" evidence="1">
    <location>
        <begin position="428"/>
        <end position="437"/>
    </location>
</feature>